<dbReference type="PROSITE" id="PS50110">
    <property type="entry name" value="RESPONSE_REGULATORY"/>
    <property type="match status" value="1"/>
</dbReference>
<dbReference type="PROSITE" id="PS50109">
    <property type="entry name" value="HIS_KIN"/>
    <property type="match status" value="1"/>
</dbReference>
<dbReference type="InterPro" id="IPR003594">
    <property type="entry name" value="HATPase_dom"/>
</dbReference>
<dbReference type="SMART" id="SM00448">
    <property type="entry name" value="REC"/>
    <property type="match status" value="1"/>
</dbReference>
<dbReference type="PROSITE" id="PS50112">
    <property type="entry name" value="PAS"/>
    <property type="match status" value="1"/>
</dbReference>
<dbReference type="Gene3D" id="3.40.50.2300">
    <property type="match status" value="1"/>
</dbReference>
<keyword evidence="13" id="KW-0812">Transmembrane</keyword>
<keyword evidence="6" id="KW-0418">Kinase</keyword>
<dbReference type="SMART" id="SM00387">
    <property type="entry name" value="HATPase_c"/>
    <property type="match status" value="1"/>
</dbReference>
<keyword evidence="7" id="KW-0067">ATP-binding</keyword>
<dbReference type="InterPro" id="IPR035965">
    <property type="entry name" value="PAS-like_dom_sf"/>
</dbReference>
<evidence type="ECO:0000256" key="3">
    <source>
        <dbReference type="ARBA" id="ARBA00022553"/>
    </source>
</evidence>
<evidence type="ECO:0000259" key="14">
    <source>
        <dbReference type="PROSITE" id="PS50109"/>
    </source>
</evidence>
<feature type="transmembrane region" description="Helical" evidence="13">
    <location>
        <begin position="152"/>
        <end position="171"/>
    </location>
</feature>
<dbReference type="Pfam" id="PF02518">
    <property type="entry name" value="HATPase_c"/>
    <property type="match status" value="1"/>
</dbReference>
<feature type="transmembrane region" description="Helical" evidence="13">
    <location>
        <begin position="98"/>
        <end position="118"/>
    </location>
</feature>
<dbReference type="PANTHER" id="PTHR45339">
    <property type="entry name" value="HYBRID SIGNAL TRANSDUCTION HISTIDINE KINASE J"/>
    <property type="match status" value="1"/>
</dbReference>
<feature type="domain" description="Response regulatory" evidence="15">
    <location>
        <begin position="626"/>
        <end position="741"/>
    </location>
</feature>
<dbReference type="PRINTS" id="PR00344">
    <property type="entry name" value="BCTRLSENSOR"/>
</dbReference>
<dbReference type="InterPro" id="IPR036890">
    <property type="entry name" value="HATPase_C_sf"/>
</dbReference>
<evidence type="ECO:0000313" key="18">
    <source>
        <dbReference type="EMBL" id="GHG83850.1"/>
    </source>
</evidence>
<feature type="coiled-coil region" evidence="12">
    <location>
        <begin position="214"/>
        <end position="241"/>
    </location>
</feature>
<dbReference type="Proteomes" id="UP000611500">
    <property type="component" value="Unassembled WGS sequence"/>
</dbReference>
<dbReference type="AlphaFoldDB" id="A0A8J3H627"/>
<comment type="catalytic activity">
    <reaction evidence="1">
        <text>ATP + protein L-histidine = ADP + protein N-phospho-L-histidine.</text>
        <dbReference type="EC" id="2.7.13.3"/>
    </reaction>
</comment>
<dbReference type="InterPro" id="IPR001610">
    <property type="entry name" value="PAC"/>
</dbReference>
<dbReference type="CDD" id="cd00082">
    <property type="entry name" value="HisKA"/>
    <property type="match status" value="1"/>
</dbReference>
<evidence type="ECO:0000256" key="8">
    <source>
        <dbReference type="ARBA" id="ARBA00023012"/>
    </source>
</evidence>
<dbReference type="NCBIfam" id="TIGR00229">
    <property type="entry name" value="sensory_box"/>
    <property type="match status" value="1"/>
</dbReference>
<dbReference type="InterPro" id="IPR000700">
    <property type="entry name" value="PAS-assoc_C"/>
</dbReference>
<evidence type="ECO:0000256" key="6">
    <source>
        <dbReference type="ARBA" id="ARBA00022777"/>
    </source>
</evidence>
<evidence type="ECO:0000256" key="5">
    <source>
        <dbReference type="ARBA" id="ARBA00022741"/>
    </source>
</evidence>
<dbReference type="SMART" id="SM00388">
    <property type="entry name" value="HisKA"/>
    <property type="match status" value="1"/>
</dbReference>
<keyword evidence="12" id="KW-0175">Coiled coil</keyword>
<evidence type="ECO:0000259" key="17">
    <source>
        <dbReference type="PROSITE" id="PS50113"/>
    </source>
</evidence>
<name>A0A8J3H627_9RHOB</name>
<dbReference type="EC" id="2.7.13.3" evidence="2"/>
<evidence type="ECO:0000313" key="19">
    <source>
        <dbReference type="Proteomes" id="UP000611500"/>
    </source>
</evidence>
<evidence type="ECO:0000259" key="15">
    <source>
        <dbReference type="PROSITE" id="PS50110"/>
    </source>
</evidence>
<keyword evidence="4" id="KW-0808">Transferase</keyword>
<dbReference type="SUPFAM" id="SSF55874">
    <property type="entry name" value="ATPase domain of HSP90 chaperone/DNA topoisomerase II/histidine kinase"/>
    <property type="match status" value="1"/>
</dbReference>
<evidence type="ECO:0000259" key="16">
    <source>
        <dbReference type="PROSITE" id="PS50112"/>
    </source>
</evidence>
<keyword evidence="3 11" id="KW-0597">Phosphoprotein</keyword>
<comment type="subunit">
    <text evidence="9">At low DSF concentrations, interacts with RpfF.</text>
</comment>
<feature type="transmembrane region" description="Helical" evidence="13">
    <location>
        <begin position="57"/>
        <end position="77"/>
    </location>
</feature>
<dbReference type="FunFam" id="1.10.287.130:FF:000002">
    <property type="entry name" value="Two-component osmosensing histidine kinase"/>
    <property type="match status" value="1"/>
</dbReference>
<keyword evidence="19" id="KW-1185">Reference proteome</keyword>
<dbReference type="SUPFAM" id="SSF52172">
    <property type="entry name" value="CheY-like"/>
    <property type="match status" value="1"/>
</dbReference>
<dbReference type="InterPro" id="IPR004358">
    <property type="entry name" value="Sig_transdc_His_kin-like_C"/>
</dbReference>
<proteinExistence type="predicted"/>
<evidence type="ECO:0000256" key="1">
    <source>
        <dbReference type="ARBA" id="ARBA00000085"/>
    </source>
</evidence>
<dbReference type="SUPFAM" id="SSF55785">
    <property type="entry name" value="PYP-like sensor domain (PAS domain)"/>
    <property type="match status" value="1"/>
</dbReference>
<feature type="domain" description="Histidine kinase" evidence="14">
    <location>
        <begin position="378"/>
        <end position="599"/>
    </location>
</feature>
<dbReference type="Pfam" id="PF00512">
    <property type="entry name" value="HisKA"/>
    <property type="match status" value="1"/>
</dbReference>
<dbReference type="PROSITE" id="PS50113">
    <property type="entry name" value="PAC"/>
    <property type="match status" value="1"/>
</dbReference>
<feature type="transmembrane region" description="Helical" evidence="13">
    <location>
        <begin position="124"/>
        <end position="145"/>
    </location>
</feature>
<organism evidence="18 19">
    <name type="scientific">Pseudodonghicola xiamenensis</name>
    <dbReference type="NCBI Taxonomy" id="337702"/>
    <lineage>
        <taxon>Bacteria</taxon>
        <taxon>Pseudomonadati</taxon>
        <taxon>Pseudomonadota</taxon>
        <taxon>Alphaproteobacteria</taxon>
        <taxon>Rhodobacterales</taxon>
        <taxon>Paracoccaceae</taxon>
        <taxon>Pseudodonghicola</taxon>
    </lineage>
</organism>
<dbReference type="InterPro" id="IPR005467">
    <property type="entry name" value="His_kinase_dom"/>
</dbReference>
<protein>
    <recommendedName>
        <fullName evidence="10">Sensory/regulatory protein RpfC</fullName>
        <ecNumber evidence="2">2.7.13.3</ecNumber>
    </recommendedName>
</protein>
<dbReference type="PANTHER" id="PTHR45339:SF1">
    <property type="entry name" value="HYBRID SIGNAL TRANSDUCTION HISTIDINE KINASE J"/>
    <property type="match status" value="1"/>
</dbReference>
<sequence length="750" mass="81805">MHQAAPPVGDPLADFEYRNNQAGLLVRYARGRVASFGRRQIMTVSGGLILWMMNGPLSGAVAMLIAILGEAVDCYYLRGIEARLLRGQPLARVQRISTLTAGFQALTISICIALSWFGSRTSESPLFAVAFLAGAAINGGVVLPYHRGAGTVRLAIFGILPVILFGVSYLRDGLSGTRLVMDAAGTMLLGFMIYSFLDFAVAGFRRHLRDTRELVEKGGELKALNRRLAAQQKEAHRLALVARHANDSVLLLNRRGQILWVNEAFTRTTGYTAEEAIGRMPGALLNGPETDLATVDRLHEALAQGIPFRCEVQNRTKSGETLWIETNQVPVIDEHGEVEMIVAVERDVTRAKQHEQDMIVARHAAEEGARAKAEFLATMSHEIRTPMNGVIGMADLLAESGLTEDQRVYTDTIRSSAQALLTIINDVLDLSRLDARKMTLAPEDFDLKTCVLEPTRLLRPQARGKGLALKLEFEGDGPSYLHGDDSRLRQILINLLGNAIKFTHAGGVTVRVRNRQAAKGGANLVIEVEDTGIGIPEDKLEHIFERFAQADASTTREFGGTGLGLTISRMLIEAMGGTIKVRSVPGQGACFTVALHLPEAQEPPRDDTCIADFSDAELRRILKGKHILTAEDAEVNRTLIRKFLSGFEVDLEFAHDGREAVDKALAQRPDLMLMDMSMPELSGIEATRLIRAEADHQPVIIALTANAFDSDRAACLDAGMDGFLSKPVRRSDLLAVMAQQLSVVRGEAVG</sequence>
<dbReference type="InterPro" id="IPR000014">
    <property type="entry name" value="PAS"/>
</dbReference>
<dbReference type="Pfam" id="PF13426">
    <property type="entry name" value="PAS_9"/>
    <property type="match status" value="1"/>
</dbReference>
<keyword evidence="13" id="KW-0472">Membrane</keyword>
<keyword evidence="13" id="KW-1133">Transmembrane helix</keyword>
<dbReference type="Gene3D" id="1.10.287.130">
    <property type="match status" value="1"/>
</dbReference>
<dbReference type="CDD" id="cd16922">
    <property type="entry name" value="HATPase_EvgS-ArcB-TorS-like"/>
    <property type="match status" value="1"/>
</dbReference>
<dbReference type="Gene3D" id="3.30.565.10">
    <property type="entry name" value="Histidine kinase-like ATPase, C-terminal domain"/>
    <property type="match status" value="1"/>
</dbReference>
<dbReference type="SMART" id="SM00086">
    <property type="entry name" value="PAC"/>
    <property type="match status" value="1"/>
</dbReference>
<dbReference type="GO" id="GO:0000155">
    <property type="term" value="F:phosphorelay sensor kinase activity"/>
    <property type="evidence" value="ECO:0007669"/>
    <property type="project" value="InterPro"/>
</dbReference>
<evidence type="ECO:0000256" key="7">
    <source>
        <dbReference type="ARBA" id="ARBA00022840"/>
    </source>
</evidence>
<dbReference type="Pfam" id="PF00072">
    <property type="entry name" value="Response_reg"/>
    <property type="match status" value="1"/>
</dbReference>
<evidence type="ECO:0000256" key="2">
    <source>
        <dbReference type="ARBA" id="ARBA00012438"/>
    </source>
</evidence>
<dbReference type="InterPro" id="IPR036097">
    <property type="entry name" value="HisK_dim/P_sf"/>
</dbReference>
<evidence type="ECO:0000256" key="11">
    <source>
        <dbReference type="PROSITE-ProRule" id="PRU00169"/>
    </source>
</evidence>
<feature type="modified residue" description="4-aspartylphosphate" evidence="11">
    <location>
        <position position="675"/>
    </location>
</feature>
<reference evidence="18" key="1">
    <citation type="journal article" date="2014" name="Int. J. Syst. Evol. Microbiol.">
        <title>Complete genome sequence of Corynebacterium casei LMG S-19264T (=DSM 44701T), isolated from a smear-ripened cheese.</title>
        <authorList>
            <consortium name="US DOE Joint Genome Institute (JGI-PGF)"/>
            <person name="Walter F."/>
            <person name="Albersmeier A."/>
            <person name="Kalinowski J."/>
            <person name="Ruckert C."/>
        </authorList>
    </citation>
    <scope>NUCLEOTIDE SEQUENCE</scope>
    <source>
        <strain evidence="18">CGMCC 1.7081</strain>
    </source>
</reference>
<reference evidence="18" key="2">
    <citation type="submission" date="2020-09" db="EMBL/GenBank/DDBJ databases">
        <authorList>
            <person name="Sun Q."/>
            <person name="Zhou Y."/>
        </authorList>
    </citation>
    <scope>NUCLEOTIDE SEQUENCE</scope>
    <source>
        <strain evidence="18">CGMCC 1.7081</strain>
    </source>
</reference>
<gene>
    <name evidence="18" type="ORF">GCM10010961_09630</name>
</gene>
<evidence type="ECO:0000256" key="9">
    <source>
        <dbReference type="ARBA" id="ARBA00064003"/>
    </source>
</evidence>
<evidence type="ECO:0000256" key="10">
    <source>
        <dbReference type="ARBA" id="ARBA00068150"/>
    </source>
</evidence>
<dbReference type="Gene3D" id="3.30.450.20">
    <property type="entry name" value="PAS domain"/>
    <property type="match status" value="1"/>
</dbReference>
<dbReference type="RefSeq" id="WP_051312234.1">
    <property type="nucleotide sequence ID" value="NZ_BNAP01000002.1"/>
</dbReference>
<evidence type="ECO:0000256" key="12">
    <source>
        <dbReference type="SAM" id="Coils"/>
    </source>
</evidence>
<dbReference type="FunFam" id="3.30.565.10:FF:000010">
    <property type="entry name" value="Sensor histidine kinase RcsC"/>
    <property type="match status" value="1"/>
</dbReference>
<dbReference type="InterPro" id="IPR001789">
    <property type="entry name" value="Sig_transdc_resp-reg_receiver"/>
</dbReference>
<keyword evidence="8" id="KW-0902">Two-component regulatory system</keyword>
<feature type="transmembrane region" description="Helical" evidence="13">
    <location>
        <begin position="183"/>
        <end position="204"/>
    </location>
</feature>
<evidence type="ECO:0000256" key="4">
    <source>
        <dbReference type="ARBA" id="ARBA00022679"/>
    </source>
</evidence>
<keyword evidence="5" id="KW-0547">Nucleotide-binding</keyword>
<accession>A0A8J3H627</accession>
<comment type="caution">
    <text evidence="18">The sequence shown here is derived from an EMBL/GenBank/DDBJ whole genome shotgun (WGS) entry which is preliminary data.</text>
</comment>
<feature type="domain" description="PAC" evidence="17">
    <location>
        <begin position="308"/>
        <end position="360"/>
    </location>
</feature>
<dbReference type="SUPFAM" id="SSF47384">
    <property type="entry name" value="Homodimeric domain of signal transducing histidine kinase"/>
    <property type="match status" value="1"/>
</dbReference>
<dbReference type="EMBL" id="BNAP01000002">
    <property type="protein sequence ID" value="GHG83850.1"/>
    <property type="molecule type" value="Genomic_DNA"/>
</dbReference>
<dbReference type="GO" id="GO:0005524">
    <property type="term" value="F:ATP binding"/>
    <property type="evidence" value="ECO:0007669"/>
    <property type="project" value="UniProtKB-KW"/>
</dbReference>
<feature type="domain" description="PAS" evidence="16">
    <location>
        <begin position="234"/>
        <end position="305"/>
    </location>
</feature>
<dbReference type="CDD" id="cd17546">
    <property type="entry name" value="REC_hyHK_CKI1_RcsC-like"/>
    <property type="match status" value="1"/>
</dbReference>
<dbReference type="CDD" id="cd00130">
    <property type="entry name" value="PAS"/>
    <property type="match status" value="1"/>
</dbReference>
<dbReference type="InterPro" id="IPR003661">
    <property type="entry name" value="HisK_dim/P_dom"/>
</dbReference>
<evidence type="ECO:0000256" key="13">
    <source>
        <dbReference type="SAM" id="Phobius"/>
    </source>
</evidence>
<dbReference type="SMART" id="SM00091">
    <property type="entry name" value="PAS"/>
    <property type="match status" value="1"/>
</dbReference>
<dbReference type="InterPro" id="IPR011006">
    <property type="entry name" value="CheY-like_superfamily"/>
</dbReference>